<name>A0A6M8BFF0_9CYAN</name>
<keyword evidence="2" id="KW-1185">Reference proteome</keyword>
<reference evidence="1 2" key="1">
    <citation type="submission" date="2020-05" db="EMBL/GenBank/DDBJ databases">
        <title>Complete genome sequence of of a novel Thermoleptolyngbya strain isolated from hot springs of Ganzi, Sichuan China.</title>
        <authorList>
            <person name="Tang J."/>
            <person name="Daroch M."/>
            <person name="Li L."/>
            <person name="Waleron K."/>
            <person name="Waleron M."/>
            <person name="Waleron M."/>
        </authorList>
    </citation>
    <scope>NUCLEOTIDE SEQUENCE [LARGE SCALE GENOMIC DNA]</scope>
    <source>
        <strain evidence="1 2">PKUAC-SCTA183</strain>
    </source>
</reference>
<protein>
    <submittedName>
        <fullName evidence="1">DUF2584 family protein</fullName>
    </submittedName>
</protein>
<dbReference type="Pfam" id="PF10763">
    <property type="entry name" value="DUF2584"/>
    <property type="match status" value="1"/>
</dbReference>
<accession>A0A6M8BFF0</accession>
<gene>
    <name evidence="1" type="ORF">HPC62_16380</name>
</gene>
<sequence>MGMPCEVNSILKLKPSQGYPYQLEKGKRYSAQKEGYRIVPIDVPIPLVDEGWFAHADIKIHKLVWENGVTSMDFEIDRIYESPFLTKA</sequence>
<dbReference type="Gene3D" id="2.40.240.20">
    <property type="entry name" value="Hypothetical PUA domain-like, domain 1"/>
    <property type="match status" value="1"/>
</dbReference>
<dbReference type="Proteomes" id="UP000505210">
    <property type="component" value="Chromosome"/>
</dbReference>
<evidence type="ECO:0000313" key="2">
    <source>
        <dbReference type="Proteomes" id="UP000505210"/>
    </source>
</evidence>
<organism evidence="1 2">
    <name type="scientific">Thermoleptolyngbya sichuanensis A183</name>
    <dbReference type="NCBI Taxonomy" id="2737172"/>
    <lineage>
        <taxon>Bacteria</taxon>
        <taxon>Bacillati</taxon>
        <taxon>Cyanobacteriota</taxon>
        <taxon>Cyanophyceae</taxon>
        <taxon>Oculatellales</taxon>
        <taxon>Oculatellaceae</taxon>
        <taxon>Thermoleptolyngbya</taxon>
        <taxon>Thermoleptolyngbya sichuanensis</taxon>
    </lineage>
</organism>
<dbReference type="InterPro" id="IPR015947">
    <property type="entry name" value="PUA-like_sf"/>
</dbReference>
<dbReference type="EMBL" id="CP053661">
    <property type="protein sequence ID" value="QKD83567.1"/>
    <property type="molecule type" value="Genomic_DNA"/>
</dbReference>
<dbReference type="KEGG" id="theu:HPC62_16380"/>
<dbReference type="SUPFAM" id="SSF88697">
    <property type="entry name" value="PUA domain-like"/>
    <property type="match status" value="1"/>
</dbReference>
<dbReference type="AlphaFoldDB" id="A0A6M8BFF0"/>
<proteinExistence type="predicted"/>
<dbReference type="RefSeq" id="WP_172357416.1">
    <property type="nucleotide sequence ID" value="NZ_CP053661.1"/>
</dbReference>
<dbReference type="InterPro" id="IPR019699">
    <property type="entry name" value="DUF2584"/>
</dbReference>
<evidence type="ECO:0000313" key="1">
    <source>
        <dbReference type="EMBL" id="QKD83567.1"/>
    </source>
</evidence>